<gene>
    <name evidence="2" type="ORF">F9C29_37035</name>
</gene>
<reference evidence="2 3" key="1">
    <citation type="submission" date="2019-09" db="EMBL/GenBank/DDBJ databases">
        <title>Reversal of blaTEM antimicrobial resistance by CRISPR-Cas9 in clinical E. coli and other Enterobacteriaceae strains.</title>
        <authorList>
            <person name="Tagliaferri T."/>
            <person name="Guimaraes N."/>
            <person name="Pereira M."/>
            <person name="Felicori L."/>
            <person name="Horz H.-P."/>
            <person name="Santos S."/>
            <person name="Mendes T."/>
        </authorList>
    </citation>
    <scope>NUCLEOTIDE SEQUENCE [LARGE SCALE GENOMIC DNA]</scope>
    <source>
        <strain evidence="2 3">E2_blaTEM_MG</strain>
    </source>
</reference>
<accession>A0A6L3X0Z3</accession>
<dbReference type="EMBL" id="WBSZ01003134">
    <property type="protein sequence ID" value="KAB2412838.1"/>
    <property type="molecule type" value="Genomic_DNA"/>
</dbReference>
<name>A0A6L3X0Z3_9ENTR</name>
<feature type="region of interest" description="Disordered" evidence="1">
    <location>
        <begin position="45"/>
        <end position="67"/>
    </location>
</feature>
<proteinExistence type="predicted"/>
<feature type="non-terminal residue" evidence="2">
    <location>
        <position position="67"/>
    </location>
</feature>
<evidence type="ECO:0000256" key="1">
    <source>
        <dbReference type="SAM" id="MobiDB-lite"/>
    </source>
</evidence>
<evidence type="ECO:0000313" key="3">
    <source>
        <dbReference type="Proteomes" id="UP000476281"/>
    </source>
</evidence>
<dbReference type="Proteomes" id="UP000476281">
    <property type="component" value="Unassembled WGS sequence"/>
</dbReference>
<comment type="caution">
    <text evidence="2">The sequence shown here is derived from an EMBL/GenBank/DDBJ whole genome shotgun (WGS) entry which is preliminary data.</text>
</comment>
<sequence length="67" mass="7252">MSGGETRCGLKIPGVSPWWLPRAPPHSCLSVYRGHSAVMAAVSHSTPDTQFREGSSLQDGLYARTPR</sequence>
<protein>
    <submittedName>
        <fullName evidence="2">Uncharacterized protein</fullName>
    </submittedName>
</protein>
<feature type="compositionally biased region" description="Polar residues" evidence="1">
    <location>
        <begin position="45"/>
        <end position="58"/>
    </location>
</feature>
<dbReference type="AlphaFoldDB" id="A0A6L3X0Z3"/>
<evidence type="ECO:0000313" key="2">
    <source>
        <dbReference type="EMBL" id="KAB2412838.1"/>
    </source>
</evidence>
<organism evidence="2 3">
    <name type="scientific">Enterobacter hormaechei</name>
    <dbReference type="NCBI Taxonomy" id="158836"/>
    <lineage>
        <taxon>Bacteria</taxon>
        <taxon>Pseudomonadati</taxon>
        <taxon>Pseudomonadota</taxon>
        <taxon>Gammaproteobacteria</taxon>
        <taxon>Enterobacterales</taxon>
        <taxon>Enterobacteriaceae</taxon>
        <taxon>Enterobacter</taxon>
        <taxon>Enterobacter cloacae complex</taxon>
    </lineage>
</organism>